<evidence type="ECO:0000313" key="1">
    <source>
        <dbReference type="EMBL" id="NAW33238.1"/>
    </source>
</evidence>
<dbReference type="AlphaFoldDB" id="A0A7X4W2M5"/>
<dbReference type="RefSeq" id="WP_161430248.1">
    <property type="nucleotide sequence ID" value="NZ_WUTT01000001.1"/>
</dbReference>
<proteinExistence type="predicted"/>
<organism evidence="1 2">
    <name type="scientific">Halomonas alimentaria</name>
    <dbReference type="NCBI Taxonomy" id="147248"/>
    <lineage>
        <taxon>Bacteria</taxon>
        <taxon>Pseudomonadati</taxon>
        <taxon>Pseudomonadota</taxon>
        <taxon>Gammaproteobacteria</taxon>
        <taxon>Oceanospirillales</taxon>
        <taxon>Halomonadaceae</taxon>
        <taxon>Halomonas</taxon>
    </lineage>
</organism>
<dbReference type="GO" id="GO:0008233">
    <property type="term" value="F:peptidase activity"/>
    <property type="evidence" value="ECO:0007669"/>
    <property type="project" value="UniProtKB-KW"/>
</dbReference>
<comment type="caution">
    <text evidence="1">The sequence shown here is derived from an EMBL/GenBank/DDBJ whole genome shotgun (WGS) entry which is preliminary data.</text>
</comment>
<name>A0A7X4W2M5_9GAMM</name>
<dbReference type="PIRSF" id="PIRSF016624">
    <property type="entry name" value="Mu_prophg_I"/>
    <property type="match status" value="1"/>
</dbReference>
<sequence>MTTQRSTSPLAALSIPAAHPARPVAACALRVQASEDKTRLIPAGTFDAPRGSMAGEGPWQLDAQGAAAIIALAANRATDIAIDYEHQTLLADRNGQPAPAAGWVDPRSLEWRDDGLYGAVSWTERARTMIEGGEYRYLSPVFPYDAQSGAVLDLLHLALTNTPAIDEGIPRLAAARMAPTPTATPQEDDAVNREQLIALLGLAADATDEQIETGLAALKAQADTAHTLRQALDVGEGDDAAAAVAALKSKASTPASPDMSQYVPKAVFEETTAQLAALKANGDTAELDGLIEAGLKDGRIPGKATADWLREQGLAACKAHLAGAPSIAALKGPQTQGRAPEGDDAAKGALSEAELAVCKAMGLTPEAYRAANPVE</sequence>
<keyword evidence="2" id="KW-1185">Reference proteome</keyword>
<keyword evidence="1" id="KW-0645">Protease</keyword>
<gene>
    <name evidence="1" type="ORF">GRB96_02215</name>
</gene>
<dbReference type="Pfam" id="PF10123">
    <property type="entry name" value="Mu-like_Pro"/>
    <property type="match status" value="1"/>
</dbReference>
<dbReference type="OrthoDB" id="2043985at2"/>
<accession>A0A7X4W2M5</accession>
<keyword evidence="1" id="KW-0378">Hydrolase</keyword>
<dbReference type="InterPro" id="IPR012106">
    <property type="entry name" value="Phage_Mu_Gp1"/>
</dbReference>
<protein>
    <submittedName>
        <fullName evidence="1">Protease (I) and scaffold (Z) protein</fullName>
    </submittedName>
</protein>
<dbReference type="Proteomes" id="UP000487929">
    <property type="component" value="Unassembled WGS sequence"/>
</dbReference>
<evidence type="ECO:0000313" key="2">
    <source>
        <dbReference type="Proteomes" id="UP000487929"/>
    </source>
</evidence>
<reference evidence="1 2" key="1">
    <citation type="submission" date="2019-12" db="EMBL/GenBank/DDBJ databases">
        <title>Draft genome sequencing of Halomonas alimentaria DSM 15356.</title>
        <authorList>
            <person name="Pandiyan K."/>
            <person name="Kushwaha P."/>
            <person name="Gowdham M."/>
            <person name="Chakdar H."/>
            <person name="Singh A."/>
            <person name="Kumar M."/>
            <person name="Saxena A.K."/>
        </authorList>
    </citation>
    <scope>NUCLEOTIDE SEQUENCE [LARGE SCALE GENOMIC DNA]</scope>
    <source>
        <strain evidence="1 2">DSM 15356</strain>
    </source>
</reference>
<dbReference type="GO" id="GO:0006508">
    <property type="term" value="P:proteolysis"/>
    <property type="evidence" value="ECO:0007669"/>
    <property type="project" value="UniProtKB-KW"/>
</dbReference>
<dbReference type="EMBL" id="WUTT01000001">
    <property type="protein sequence ID" value="NAW33238.1"/>
    <property type="molecule type" value="Genomic_DNA"/>
</dbReference>